<evidence type="ECO:0000313" key="3">
    <source>
        <dbReference type="Proteomes" id="UP001153076"/>
    </source>
</evidence>
<feature type="region of interest" description="Disordered" evidence="1">
    <location>
        <begin position="104"/>
        <end position="129"/>
    </location>
</feature>
<organism evidence="2 3">
    <name type="scientific">Carnegiea gigantea</name>
    <dbReference type="NCBI Taxonomy" id="171969"/>
    <lineage>
        <taxon>Eukaryota</taxon>
        <taxon>Viridiplantae</taxon>
        <taxon>Streptophyta</taxon>
        <taxon>Embryophyta</taxon>
        <taxon>Tracheophyta</taxon>
        <taxon>Spermatophyta</taxon>
        <taxon>Magnoliopsida</taxon>
        <taxon>eudicotyledons</taxon>
        <taxon>Gunneridae</taxon>
        <taxon>Pentapetalae</taxon>
        <taxon>Caryophyllales</taxon>
        <taxon>Cactineae</taxon>
        <taxon>Cactaceae</taxon>
        <taxon>Cactoideae</taxon>
        <taxon>Echinocereeae</taxon>
        <taxon>Carnegiea</taxon>
    </lineage>
</organism>
<evidence type="ECO:0000256" key="1">
    <source>
        <dbReference type="SAM" id="MobiDB-lite"/>
    </source>
</evidence>
<proteinExistence type="predicted"/>
<dbReference type="AlphaFoldDB" id="A0A9Q1JZ79"/>
<sequence length="183" mass="21551">MNRKRRPWRRIPKRLVLHIISHALSAMYKLTFILTMNYKSYYNGVEFRGKRCKDRWFPTAIHWTTDTFEERNKAEKYGRGKIVITIDYQKIIHKSEIKLQTSSTHLAQENQAHTARSASTHGSLPAHEQPCPECGRCLCNISTDYRSVRSSSSRDMRSNERIHQTLQMMEDKVNSYKNRDSKS</sequence>
<feature type="compositionally biased region" description="Polar residues" evidence="1">
    <location>
        <begin position="104"/>
        <end position="122"/>
    </location>
</feature>
<comment type="caution">
    <text evidence="2">The sequence shown here is derived from an EMBL/GenBank/DDBJ whole genome shotgun (WGS) entry which is preliminary data.</text>
</comment>
<evidence type="ECO:0000313" key="2">
    <source>
        <dbReference type="EMBL" id="KAJ8433834.1"/>
    </source>
</evidence>
<keyword evidence="3" id="KW-1185">Reference proteome</keyword>
<name>A0A9Q1JZ79_9CARY</name>
<accession>A0A9Q1JZ79</accession>
<reference evidence="2" key="1">
    <citation type="submission" date="2022-04" db="EMBL/GenBank/DDBJ databases">
        <title>Carnegiea gigantea Genome sequencing and assembly v2.</title>
        <authorList>
            <person name="Copetti D."/>
            <person name="Sanderson M.J."/>
            <person name="Burquez A."/>
            <person name="Wojciechowski M.F."/>
        </authorList>
    </citation>
    <scope>NUCLEOTIDE SEQUENCE</scope>
    <source>
        <strain evidence="2">SGP5-SGP5p</strain>
        <tissue evidence="2">Aerial part</tissue>
    </source>
</reference>
<dbReference type="EMBL" id="JAKOGI010000515">
    <property type="protein sequence ID" value="KAJ8433834.1"/>
    <property type="molecule type" value="Genomic_DNA"/>
</dbReference>
<dbReference type="Proteomes" id="UP001153076">
    <property type="component" value="Unassembled WGS sequence"/>
</dbReference>
<gene>
    <name evidence="2" type="ORF">Cgig2_028151</name>
</gene>
<protein>
    <submittedName>
        <fullName evidence="2">Uncharacterized protein</fullName>
    </submittedName>
</protein>